<name>A0A1B6PME5_SORBI</name>
<reference evidence="2 3" key="1">
    <citation type="journal article" date="2009" name="Nature">
        <title>The Sorghum bicolor genome and the diversification of grasses.</title>
        <authorList>
            <person name="Paterson A.H."/>
            <person name="Bowers J.E."/>
            <person name="Bruggmann R."/>
            <person name="Dubchak I."/>
            <person name="Grimwood J."/>
            <person name="Gundlach H."/>
            <person name="Haberer G."/>
            <person name="Hellsten U."/>
            <person name="Mitros T."/>
            <person name="Poliakov A."/>
            <person name="Schmutz J."/>
            <person name="Spannagl M."/>
            <person name="Tang H."/>
            <person name="Wang X."/>
            <person name="Wicker T."/>
            <person name="Bharti A.K."/>
            <person name="Chapman J."/>
            <person name="Feltus F.A."/>
            <person name="Gowik U."/>
            <person name="Grigoriev I.V."/>
            <person name="Lyons E."/>
            <person name="Maher C.A."/>
            <person name="Martis M."/>
            <person name="Narechania A."/>
            <person name="Otillar R.P."/>
            <person name="Penning B.W."/>
            <person name="Salamov A.A."/>
            <person name="Wang Y."/>
            <person name="Zhang L."/>
            <person name="Carpita N.C."/>
            <person name="Freeling M."/>
            <person name="Gingle A.R."/>
            <person name="Hash C.T."/>
            <person name="Keller B."/>
            <person name="Klein P."/>
            <person name="Kresovich S."/>
            <person name="McCann M.C."/>
            <person name="Ming R."/>
            <person name="Peterson D.G."/>
            <person name="Mehboob-ur-Rahman"/>
            <person name="Ware D."/>
            <person name="Westhoff P."/>
            <person name="Mayer K.F."/>
            <person name="Messing J."/>
            <person name="Rokhsar D.S."/>
        </authorList>
    </citation>
    <scope>NUCLEOTIDE SEQUENCE [LARGE SCALE GENOMIC DNA]</scope>
    <source>
        <strain evidence="3">cv. BTx623</strain>
    </source>
</reference>
<accession>A0A1B6PME5</accession>
<reference evidence="3" key="2">
    <citation type="journal article" date="2018" name="Plant J.">
        <title>The Sorghum bicolor reference genome: improved assembly, gene annotations, a transcriptome atlas, and signatures of genome organization.</title>
        <authorList>
            <person name="McCormick R.F."/>
            <person name="Truong S.K."/>
            <person name="Sreedasyam A."/>
            <person name="Jenkins J."/>
            <person name="Shu S."/>
            <person name="Sims D."/>
            <person name="Kennedy M."/>
            <person name="Amirebrahimi M."/>
            <person name="Weers B.D."/>
            <person name="McKinley B."/>
            <person name="Mattison A."/>
            <person name="Morishige D.T."/>
            <person name="Grimwood J."/>
            <person name="Schmutz J."/>
            <person name="Mullet J.E."/>
        </authorList>
    </citation>
    <scope>NUCLEOTIDE SEQUENCE [LARGE SCALE GENOMIC DNA]</scope>
    <source>
        <strain evidence="3">cv. BTx623</strain>
    </source>
</reference>
<dbReference type="InParanoid" id="A0A1B6PME5"/>
<evidence type="ECO:0000313" key="2">
    <source>
        <dbReference type="EMBL" id="KXG26837.2"/>
    </source>
</evidence>
<sequence length="102" mass="11537">MTAQSRCNMHADLLQRRRRKQRRQLLHGFLRPGRRPCIFPLILPSPSVPLPTPTQVMALQQIAALLLRQAQAQAIDVCAMTGGTSARGNRHGFGERRKGWRD</sequence>
<dbReference type="Proteomes" id="UP000000768">
    <property type="component" value="Chromosome 6"/>
</dbReference>
<keyword evidence="3" id="KW-1185">Reference proteome</keyword>
<feature type="compositionally biased region" description="Basic and acidic residues" evidence="1">
    <location>
        <begin position="92"/>
        <end position="102"/>
    </location>
</feature>
<dbReference type="EMBL" id="CM000765">
    <property type="protein sequence ID" value="KXG26837.2"/>
    <property type="molecule type" value="Genomic_DNA"/>
</dbReference>
<gene>
    <name evidence="2" type="ORF">SORBI_3006G180850</name>
</gene>
<organism evidence="2 3">
    <name type="scientific">Sorghum bicolor</name>
    <name type="common">Sorghum</name>
    <name type="synonym">Sorghum vulgare</name>
    <dbReference type="NCBI Taxonomy" id="4558"/>
    <lineage>
        <taxon>Eukaryota</taxon>
        <taxon>Viridiplantae</taxon>
        <taxon>Streptophyta</taxon>
        <taxon>Embryophyta</taxon>
        <taxon>Tracheophyta</taxon>
        <taxon>Spermatophyta</taxon>
        <taxon>Magnoliopsida</taxon>
        <taxon>Liliopsida</taxon>
        <taxon>Poales</taxon>
        <taxon>Poaceae</taxon>
        <taxon>PACMAD clade</taxon>
        <taxon>Panicoideae</taxon>
        <taxon>Andropogonodae</taxon>
        <taxon>Andropogoneae</taxon>
        <taxon>Sorghinae</taxon>
        <taxon>Sorghum</taxon>
    </lineage>
</organism>
<dbReference type="AlphaFoldDB" id="A0A1B6PME5"/>
<evidence type="ECO:0000256" key="1">
    <source>
        <dbReference type="SAM" id="MobiDB-lite"/>
    </source>
</evidence>
<evidence type="ECO:0000313" key="3">
    <source>
        <dbReference type="Proteomes" id="UP000000768"/>
    </source>
</evidence>
<protein>
    <submittedName>
        <fullName evidence="2">Uncharacterized protein</fullName>
    </submittedName>
</protein>
<feature type="region of interest" description="Disordered" evidence="1">
    <location>
        <begin position="83"/>
        <end position="102"/>
    </location>
</feature>
<proteinExistence type="predicted"/>
<dbReference type="Gramene" id="KXG26837">
    <property type="protein sequence ID" value="KXG26837"/>
    <property type="gene ID" value="SORBI_3006G180850"/>
</dbReference>